<dbReference type="OrthoDB" id="6627073at2759"/>
<protein>
    <submittedName>
        <fullName evidence="2">Uncharacterized protein</fullName>
    </submittedName>
</protein>
<comment type="caution">
    <text evidence="2">The sequence shown here is derived from an EMBL/GenBank/DDBJ whole genome shotgun (WGS) entry which is preliminary data.</text>
</comment>
<dbReference type="Proteomes" id="UP000194236">
    <property type="component" value="Unassembled WGS sequence"/>
</dbReference>
<sequence length="678" mass="79724">MDVDPSSSDNQNKTMVKPDESTKITKRLFMDTVKPLAERMINNLILGEPDIDPSNSYSFQSYLCTLKRLEKTIECIGQRDLSELQQRRHENPNRMFPFMLEDELYVLNKRLNQCRSQLEQLLCIATITGLSDSSSSSSSSEANKCSVHEPFDTTANINENFAIEKEWPIDCHRMPTSSLTDDWSMMVDRTNDWDRFACQSLQLLRSLERKFDESNRTFLTLHRHLKLIHEDTIQFNVEIRKLCDWFENVELQINNGRITMITADPNRLDESDLNMHVVARTQSLLVTQLRTHVPIYGRLKVIYERIVRHFTPEIDQNFRHYSFDLKALLDAKNRIKHEMDKVTHKWNSIVHELTWRRQCLIDIAMARSTATINGYPYRPGDDVDFDNLIKDAVRHELNAMTDEYYDALPLEQLEKWLRETDDELIALRTRTQSSNHNRDGMMTLRRKLKSMEQAMAKQFMNWMLLTRQPFTSKLNVANLGDNERKSLAKRFEQVSNNIYRLAYFVDMFITSTANIGHMIRGQLDWLLLALEHLHCINDYVIQQQSNDTIDQSFPIESISFLDNIHHTLINHERTIKQIAILIQELNDHCDHIQLANCRMDHMIGEFDQIKNLYQQLATIQLDQWLIFETFLLDLLLIQVSKQQQQQQQQPLLNLNHTTTTTTTTNILKFTIRRTELNN</sequence>
<evidence type="ECO:0000256" key="1">
    <source>
        <dbReference type="SAM" id="MobiDB-lite"/>
    </source>
</evidence>
<reference evidence="2 3" key="1">
    <citation type="submission" date="2017-03" db="EMBL/GenBank/DDBJ databases">
        <title>Genome Survey of Euroglyphus maynei.</title>
        <authorList>
            <person name="Arlian L.G."/>
            <person name="Morgan M.S."/>
            <person name="Rider S.D."/>
        </authorList>
    </citation>
    <scope>NUCLEOTIDE SEQUENCE [LARGE SCALE GENOMIC DNA]</scope>
    <source>
        <strain evidence="2">Arlian Lab</strain>
        <tissue evidence="2">Whole body</tissue>
    </source>
</reference>
<feature type="compositionally biased region" description="Polar residues" evidence="1">
    <location>
        <begin position="1"/>
        <end position="14"/>
    </location>
</feature>
<organism evidence="2 3">
    <name type="scientific">Euroglyphus maynei</name>
    <name type="common">Mayne's house dust mite</name>
    <dbReference type="NCBI Taxonomy" id="6958"/>
    <lineage>
        <taxon>Eukaryota</taxon>
        <taxon>Metazoa</taxon>
        <taxon>Ecdysozoa</taxon>
        <taxon>Arthropoda</taxon>
        <taxon>Chelicerata</taxon>
        <taxon>Arachnida</taxon>
        <taxon>Acari</taxon>
        <taxon>Acariformes</taxon>
        <taxon>Sarcoptiformes</taxon>
        <taxon>Astigmata</taxon>
        <taxon>Psoroptidia</taxon>
        <taxon>Analgoidea</taxon>
        <taxon>Pyroglyphidae</taxon>
        <taxon>Pyroglyphinae</taxon>
        <taxon>Euroglyphus</taxon>
    </lineage>
</organism>
<evidence type="ECO:0000313" key="3">
    <source>
        <dbReference type="Proteomes" id="UP000194236"/>
    </source>
</evidence>
<proteinExistence type="predicted"/>
<feature type="region of interest" description="Disordered" evidence="1">
    <location>
        <begin position="1"/>
        <end position="21"/>
    </location>
</feature>
<dbReference type="EMBL" id="MUJZ01065822">
    <property type="protein sequence ID" value="OTF70426.1"/>
    <property type="molecule type" value="Genomic_DNA"/>
</dbReference>
<name>A0A1Y3ASI8_EURMA</name>
<evidence type="ECO:0000313" key="2">
    <source>
        <dbReference type="EMBL" id="OTF70426.1"/>
    </source>
</evidence>
<accession>A0A1Y3ASI8</accession>
<gene>
    <name evidence="2" type="ORF">BLA29_001953</name>
</gene>
<keyword evidence="3" id="KW-1185">Reference proteome</keyword>
<dbReference type="AlphaFoldDB" id="A0A1Y3ASI8"/>